<comment type="caution">
    <text evidence="3">The sequence shown here is derived from an EMBL/GenBank/DDBJ whole genome shotgun (WGS) entry which is preliminary data.</text>
</comment>
<dbReference type="AlphaFoldDB" id="A0AA39NK54"/>
<evidence type="ECO:0000256" key="2">
    <source>
        <dbReference type="ARBA" id="ARBA00022857"/>
    </source>
</evidence>
<keyword evidence="2" id="KW-0521">NADP</keyword>
<dbReference type="RefSeq" id="XP_060337621.1">
    <property type="nucleotide sequence ID" value="XM_060475211.1"/>
</dbReference>
<comment type="similarity">
    <text evidence="1">Belongs to the short-chain dehydrogenases/reductases (SDR) family.</text>
</comment>
<dbReference type="PANTHER" id="PTHR42760">
    <property type="entry name" value="SHORT-CHAIN DEHYDROGENASES/REDUCTASES FAMILY MEMBER"/>
    <property type="match status" value="1"/>
</dbReference>
<evidence type="ECO:0000256" key="1">
    <source>
        <dbReference type="ARBA" id="ARBA00006484"/>
    </source>
</evidence>
<dbReference type="Proteomes" id="UP001175211">
    <property type="component" value="Unassembled WGS sequence"/>
</dbReference>
<dbReference type="PROSITE" id="PS00061">
    <property type="entry name" value="ADH_SHORT"/>
    <property type="match status" value="1"/>
</dbReference>
<dbReference type="Pfam" id="PF13561">
    <property type="entry name" value="adh_short_C2"/>
    <property type="match status" value="1"/>
</dbReference>
<dbReference type="SUPFAM" id="SSF51735">
    <property type="entry name" value="NAD(P)-binding Rossmann-fold domains"/>
    <property type="match status" value="1"/>
</dbReference>
<dbReference type="CDD" id="cd05233">
    <property type="entry name" value="SDR_c"/>
    <property type="match status" value="1"/>
</dbReference>
<proteinExistence type="inferred from homology"/>
<dbReference type="PRINTS" id="PR00081">
    <property type="entry name" value="GDHRDH"/>
</dbReference>
<dbReference type="EMBL" id="JAUEPS010000003">
    <property type="protein sequence ID" value="KAK0467029.1"/>
    <property type="molecule type" value="Genomic_DNA"/>
</dbReference>
<dbReference type="GeneID" id="85358759"/>
<gene>
    <name evidence="3" type="ORF">EV420DRAFT_1617203</name>
</gene>
<dbReference type="FunFam" id="3.40.50.720:FF:000084">
    <property type="entry name" value="Short-chain dehydrogenase reductase"/>
    <property type="match status" value="1"/>
</dbReference>
<dbReference type="InterPro" id="IPR036291">
    <property type="entry name" value="NAD(P)-bd_dom_sf"/>
</dbReference>
<protein>
    <submittedName>
        <fullName evidence="3">3-oxoacyl-reductase</fullName>
    </submittedName>
</protein>
<keyword evidence="4" id="KW-1185">Reference proteome</keyword>
<dbReference type="InterPro" id="IPR002347">
    <property type="entry name" value="SDR_fam"/>
</dbReference>
<evidence type="ECO:0000313" key="4">
    <source>
        <dbReference type="Proteomes" id="UP001175211"/>
    </source>
</evidence>
<dbReference type="InterPro" id="IPR020904">
    <property type="entry name" value="Sc_DH/Rdtase_CS"/>
</dbReference>
<accession>A0AA39NK54</accession>
<organism evidence="3 4">
    <name type="scientific">Armillaria tabescens</name>
    <name type="common">Ringless honey mushroom</name>
    <name type="synonym">Agaricus tabescens</name>
    <dbReference type="NCBI Taxonomy" id="1929756"/>
    <lineage>
        <taxon>Eukaryota</taxon>
        <taxon>Fungi</taxon>
        <taxon>Dikarya</taxon>
        <taxon>Basidiomycota</taxon>
        <taxon>Agaricomycotina</taxon>
        <taxon>Agaricomycetes</taxon>
        <taxon>Agaricomycetidae</taxon>
        <taxon>Agaricales</taxon>
        <taxon>Marasmiineae</taxon>
        <taxon>Physalacriaceae</taxon>
        <taxon>Desarmillaria</taxon>
    </lineage>
</organism>
<name>A0AA39NK54_ARMTA</name>
<dbReference type="PRINTS" id="PR00080">
    <property type="entry name" value="SDRFAMILY"/>
</dbReference>
<reference evidence="3" key="1">
    <citation type="submission" date="2023-06" db="EMBL/GenBank/DDBJ databases">
        <authorList>
            <consortium name="Lawrence Berkeley National Laboratory"/>
            <person name="Ahrendt S."/>
            <person name="Sahu N."/>
            <person name="Indic B."/>
            <person name="Wong-Bajracharya J."/>
            <person name="Merenyi Z."/>
            <person name="Ke H.-M."/>
            <person name="Monk M."/>
            <person name="Kocsube S."/>
            <person name="Drula E."/>
            <person name="Lipzen A."/>
            <person name="Balint B."/>
            <person name="Henrissat B."/>
            <person name="Andreopoulos B."/>
            <person name="Martin F.M."/>
            <person name="Harder C.B."/>
            <person name="Rigling D."/>
            <person name="Ford K.L."/>
            <person name="Foster G.D."/>
            <person name="Pangilinan J."/>
            <person name="Papanicolaou A."/>
            <person name="Barry K."/>
            <person name="LaButti K."/>
            <person name="Viragh M."/>
            <person name="Koriabine M."/>
            <person name="Yan M."/>
            <person name="Riley R."/>
            <person name="Champramary S."/>
            <person name="Plett K.L."/>
            <person name="Tsai I.J."/>
            <person name="Slot J."/>
            <person name="Sipos G."/>
            <person name="Plett J."/>
            <person name="Nagy L.G."/>
            <person name="Grigoriev I.V."/>
        </authorList>
    </citation>
    <scope>NUCLEOTIDE SEQUENCE</scope>
    <source>
        <strain evidence="3">CCBAS 213</strain>
    </source>
</reference>
<sequence length="257" mass="27382">MQLQSKRIIVTGGAQGIGEAIVRAYAAEGATVTSVDVNDQLGLVVAQEVTSEGLGTVTYAHLDISDRTQVYAVFKEAAAKMGGLDVLVNNAGIHRHVPAHDVSPDVLERIFKVNVFGTIYTNDAAYAIMREQGGGAIINFGSEAGLTSEVNNAVYGSSKGAVHTWTRSVAREWGPAGVRVNAVLPYVVTPMYKQYIEAMVPEQRAAHDKLLKEQFPLGSIGDTAKDLAPVMVFLASDASHFMTGQLFPVDGGYASVR</sequence>
<dbReference type="GO" id="GO:0016616">
    <property type="term" value="F:oxidoreductase activity, acting on the CH-OH group of donors, NAD or NADP as acceptor"/>
    <property type="evidence" value="ECO:0007669"/>
    <property type="project" value="TreeGrafter"/>
</dbReference>
<dbReference type="Gene3D" id="3.40.50.720">
    <property type="entry name" value="NAD(P)-binding Rossmann-like Domain"/>
    <property type="match status" value="1"/>
</dbReference>
<evidence type="ECO:0000313" key="3">
    <source>
        <dbReference type="EMBL" id="KAK0467029.1"/>
    </source>
</evidence>